<feature type="active site" description="Proton acceptor" evidence="7 8">
    <location>
        <position position="180"/>
    </location>
</feature>
<organism evidence="12 14">
    <name type="scientific">Mumia zhuanghuii</name>
    <dbReference type="NCBI Taxonomy" id="2585211"/>
    <lineage>
        <taxon>Bacteria</taxon>
        <taxon>Bacillati</taxon>
        <taxon>Actinomycetota</taxon>
        <taxon>Actinomycetes</taxon>
        <taxon>Propionibacteriales</taxon>
        <taxon>Nocardioidaceae</taxon>
        <taxon>Mumia</taxon>
    </lineage>
</organism>
<dbReference type="PROSITE" id="PS00064">
    <property type="entry name" value="L_LDH"/>
    <property type="match status" value="1"/>
</dbReference>
<dbReference type="GO" id="GO:0005737">
    <property type="term" value="C:cytoplasm"/>
    <property type="evidence" value="ECO:0007669"/>
    <property type="project" value="UniProtKB-SubCell"/>
</dbReference>
<evidence type="ECO:0000256" key="7">
    <source>
        <dbReference type="HAMAP-Rule" id="MF_00488"/>
    </source>
</evidence>
<dbReference type="AlphaFoldDB" id="A0A5C4MDB2"/>
<feature type="binding site" evidence="7">
    <location>
        <position position="234"/>
    </location>
    <ligand>
        <name>substrate</name>
    </ligand>
</feature>
<evidence type="ECO:0000256" key="5">
    <source>
        <dbReference type="ARBA" id="ARBA00023027"/>
    </source>
</evidence>
<evidence type="ECO:0000256" key="3">
    <source>
        <dbReference type="ARBA" id="ARBA00012967"/>
    </source>
</evidence>
<feature type="binding site" evidence="7">
    <location>
        <position position="158"/>
    </location>
    <ligand>
        <name>beta-D-fructose 1,6-bisphosphate</name>
        <dbReference type="ChEBI" id="CHEBI:32966"/>
        <note>allosteric activator</note>
    </ligand>
</feature>
<evidence type="ECO:0000256" key="8">
    <source>
        <dbReference type="PIRSR" id="PIRSR000102-1"/>
    </source>
</evidence>
<dbReference type="InterPro" id="IPR011304">
    <property type="entry name" value="L-lactate_DH"/>
</dbReference>
<evidence type="ECO:0000313" key="12">
    <source>
        <dbReference type="EMBL" id="TNC31820.1"/>
    </source>
</evidence>
<dbReference type="OrthoDB" id="9802969at2"/>
<keyword evidence="7" id="KW-0597">Phosphoprotein</keyword>
<dbReference type="EC" id="1.1.1.27" evidence="3 7"/>
<dbReference type="GO" id="GO:0006096">
    <property type="term" value="P:glycolytic process"/>
    <property type="evidence" value="ECO:0007669"/>
    <property type="project" value="UniProtKB-UniRule"/>
</dbReference>
<dbReference type="UniPathway" id="UPA00554">
    <property type="reaction ID" value="UER00611"/>
</dbReference>
<dbReference type="GO" id="GO:0006089">
    <property type="term" value="P:lactate metabolic process"/>
    <property type="evidence" value="ECO:0007669"/>
    <property type="project" value="TreeGrafter"/>
</dbReference>
<feature type="binding site" evidence="9">
    <location>
        <begin position="14"/>
        <end position="19"/>
    </location>
    <ligand>
        <name>NAD(+)</name>
        <dbReference type="ChEBI" id="CHEBI:57540"/>
    </ligand>
</feature>
<dbReference type="PRINTS" id="PR00086">
    <property type="entry name" value="LLDHDRGNASE"/>
</dbReference>
<dbReference type="SUPFAM" id="SSF51735">
    <property type="entry name" value="NAD(P)-binding Rossmann-fold domains"/>
    <property type="match status" value="1"/>
</dbReference>
<dbReference type="Gene3D" id="3.90.110.10">
    <property type="entry name" value="Lactate dehydrogenase/glycoside hydrolase, family 4, C-terminal"/>
    <property type="match status" value="1"/>
</dbReference>
<feature type="binding site" evidence="7">
    <location>
        <begin position="125"/>
        <end position="128"/>
    </location>
    <ligand>
        <name>substrate</name>
    </ligand>
</feature>
<dbReference type="InterPro" id="IPR022383">
    <property type="entry name" value="Lactate/malate_DH_C"/>
</dbReference>
<protein>
    <recommendedName>
        <fullName evidence="3 7">L-lactate dehydrogenase</fullName>
        <shortName evidence="7">L-LDH</shortName>
        <ecNumber evidence="3 7">1.1.1.27</ecNumber>
    </recommendedName>
</protein>
<accession>A0A5C4MDB2</accession>
<feature type="domain" description="Lactate/malate dehydrogenase C-terminal" evidence="11">
    <location>
        <begin position="150"/>
        <end position="310"/>
    </location>
</feature>
<dbReference type="PANTHER" id="PTHR43128:SF16">
    <property type="entry name" value="L-LACTATE DEHYDROGENASE"/>
    <property type="match status" value="1"/>
</dbReference>
<gene>
    <name evidence="7" type="primary">ldh</name>
    <name evidence="13" type="ORF">FHE65_27520</name>
    <name evidence="12" type="ORF">FHE65_30750</name>
</gene>
<feature type="binding site" evidence="9">
    <location>
        <position position="100"/>
    </location>
    <ligand>
        <name>NAD(+)</name>
        <dbReference type="ChEBI" id="CHEBI:57540"/>
    </ligand>
</feature>
<dbReference type="NCBIfam" id="TIGR01771">
    <property type="entry name" value="L-LDH-NAD"/>
    <property type="match status" value="1"/>
</dbReference>
<evidence type="ECO:0000313" key="14">
    <source>
        <dbReference type="Proteomes" id="UP000306740"/>
    </source>
</evidence>
<name>A0A5C4MDB2_9ACTN</name>
<comment type="pathway">
    <text evidence="1 7">Fermentation; pyruvate fermentation to lactate; (S)-lactate from pyruvate: step 1/1.</text>
</comment>
<evidence type="ECO:0000259" key="11">
    <source>
        <dbReference type="Pfam" id="PF02866"/>
    </source>
</evidence>
<comment type="activity regulation">
    <text evidence="7">Allosterically activated by fructose 1,6-bisphosphate (FBP).</text>
</comment>
<dbReference type="InterPro" id="IPR018177">
    <property type="entry name" value="L-lactate_DH_AS"/>
</dbReference>
<dbReference type="EMBL" id="VDFR01000199">
    <property type="protein sequence ID" value="TNC31820.1"/>
    <property type="molecule type" value="Genomic_DNA"/>
</dbReference>
<feature type="binding site" evidence="7 9">
    <location>
        <begin position="123"/>
        <end position="125"/>
    </location>
    <ligand>
        <name>NAD(+)</name>
        <dbReference type="ChEBI" id="CHEBI:57540"/>
    </ligand>
</feature>
<dbReference type="EMBL" id="VDFR01000153">
    <property type="protein sequence ID" value="TNC34670.1"/>
    <property type="molecule type" value="Genomic_DNA"/>
</dbReference>
<dbReference type="Proteomes" id="UP000306740">
    <property type="component" value="Unassembled WGS sequence"/>
</dbReference>
<feature type="binding site" evidence="7 9">
    <location>
        <position position="39"/>
    </location>
    <ligand>
        <name>NAD(+)</name>
        <dbReference type="ChEBI" id="CHEBI:57540"/>
    </ligand>
</feature>
<comment type="catalytic activity">
    <reaction evidence="6 7">
        <text>(S)-lactate + NAD(+) = pyruvate + NADH + H(+)</text>
        <dbReference type="Rhea" id="RHEA:23444"/>
        <dbReference type="ChEBI" id="CHEBI:15361"/>
        <dbReference type="ChEBI" id="CHEBI:15378"/>
        <dbReference type="ChEBI" id="CHEBI:16651"/>
        <dbReference type="ChEBI" id="CHEBI:57540"/>
        <dbReference type="ChEBI" id="CHEBI:57945"/>
        <dbReference type="EC" id="1.1.1.27"/>
    </reaction>
</comment>
<evidence type="ECO:0000259" key="10">
    <source>
        <dbReference type="Pfam" id="PF00056"/>
    </source>
</evidence>
<comment type="subcellular location">
    <subcellularLocation>
        <location evidence="7">Cytoplasm</location>
    </subcellularLocation>
</comment>
<sequence>MTEPGRGTKIAVCGAGSVGSTVAYAALLRGLADEIVLYDIATALVEAQAGDLNDGAAFAPPATVVGSDDPAACAGADVVVMTAGARQKPGQTRLDLAEVNVGIVRSVLGSVREHAPDAIYIIVTNPCDVLTYAAVGFLELPPGRVFGSGTVLDTARLRYLLSRRLHVSTRSVHALVAGEHGDSEIVLWSSANVGGVPLAAYDVEGRSIRASEYAEILDTVAGSAYKVIEGKGATNYAIGLAMADIMSAVLRDEHRFLPVSTLFTGQYGISDVCLSAPCVVGLHGAAGPAVLPLDATDLAGLRASADALHHQNRLLGLPSFVGVGTS</sequence>
<dbReference type="SUPFAM" id="SSF56327">
    <property type="entry name" value="LDH C-terminal domain-like"/>
    <property type="match status" value="1"/>
</dbReference>
<dbReference type="InterPro" id="IPR036291">
    <property type="entry name" value="NAD(P)-bd_dom_sf"/>
</dbReference>
<dbReference type="HAMAP" id="MF_00488">
    <property type="entry name" value="Lactate_dehydrog"/>
    <property type="match status" value="1"/>
</dbReference>
<evidence type="ECO:0000256" key="4">
    <source>
        <dbReference type="ARBA" id="ARBA00023002"/>
    </source>
</evidence>
<dbReference type="InterPro" id="IPR001557">
    <property type="entry name" value="L-lactate/malate_DH"/>
</dbReference>
<dbReference type="InterPro" id="IPR015955">
    <property type="entry name" value="Lactate_DH/Glyco_Ohase_4_C"/>
</dbReference>
<feature type="binding site" evidence="7">
    <location>
        <position position="93"/>
    </location>
    <ligand>
        <name>substrate</name>
    </ligand>
</feature>
<feature type="domain" description="Lactate/malate dehydrogenase N-terminal" evidence="10">
    <location>
        <begin position="8"/>
        <end position="147"/>
    </location>
</feature>
<comment type="function">
    <text evidence="7">Catalyzes the conversion of lactate to pyruvate.</text>
</comment>
<feature type="binding site" evidence="7">
    <location>
        <position position="173"/>
    </location>
    <ligand>
        <name>beta-D-fructose 1,6-bisphosphate</name>
        <dbReference type="ChEBI" id="CHEBI:32966"/>
        <note>allosteric activator</note>
    </ligand>
</feature>
<comment type="caution">
    <text evidence="7">Lacks conserved residue(s) required for the propagation of feature annotation.</text>
</comment>
<keyword evidence="7" id="KW-0021">Allosteric enzyme</keyword>
<keyword evidence="7" id="KW-0963">Cytoplasm</keyword>
<evidence type="ECO:0000256" key="2">
    <source>
        <dbReference type="ARBA" id="ARBA00006054"/>
    </source>
</evidence>
<dbReference type="RefSeq" id="WP_139107011.1">
    <property type="nucleotide sequence ID" value="NZ_VDFR01000153.1"/>
</dbReference>
<comment type="caution">
    <text evidence="12">The sequence shown here is derived from an EMBL/GenBank/DDBJ whole genome shotgun (WGS) entry which is preliminary data.</text>
</comment>
<dbReference type="PANTHER" id="PTHR43128">
    <property type="entry name" value="L-2-HYDROXYCARBOXYLATE DEHYDROGENASE (NAD(P)(+))"/>
    <property type="match status" value="1"/>
</dbReference>
<evidence type="ECO:0000256" key="9">
    <source>
        <dbReference type="PIRSR" id="PIRSR000102-3"/>
    </source>
</evidence>
<feature type="binding site" evidence="7">
    <location>
        <position position="106"/>
    </location>
    <ligand>
        <name>NAD(+)</name>
        <dbReference type="ChEBI" id="CHEBI:57540"/>
    </ligand>
</feature>
<evidence type="ECO:0000256" key="1">
    <source>
        <dbReference type="ARBA" id="ARBA00004843"/>
    </source>
</evidence>
<feature type="binding site" evidence="7">
    <location>
        <begin position="84"/>
        <end position="85"/>
    </location>
    <ligand>
        <name>NAD(+)</name>
        <dbReference type="ChEBI" id="CHEBI:57540"/>
    </ligand>
</feature>
<dbReference type="Gene3D" id="3.40.50.720">
    <property type="entry name" value="NAD(P)-binding Rossmann-like Domain"/>
    <property type="match status" value="1"/>
</dbReference>
<keyword evidence="5 7" id="KW-0520">NAD</keyword>
<feature type="binding site" evidence="7">
    <location>
        <begin position="153"/>
        <end position="156"/>
    </location>
    <ligand>
        <name>substrate</name>
    </ligand>
</feature>
<reference evidence="12 14" key="1">
    <citation type="submission" date="2019-05" db="EMBL/GenBank/DDBJ databases">
        <title>Mumia sp. nov., isolated from the intestinal contents of plateau pika (Ochotona curzoniae) in the Qinghai-Tibet plateau of China.</title>
        <authorList>
            <person name="Tian Z."/>
        </authorList>
    </citation>
    <scope>NUCLEOTIDE SEQUENCE [LARGE SCALE GENOMIC DNA]</scope>
    <source>
        <strain evidence="14">527</strain>
        <strain evidence="12">Z527</strain>
    </source>
</reference>
<dbReference type="GO" id="GO:0004459">
    <property type="term" value="F:L-lactate dehydrogenase (NAD+) activity"/>
    <property type="evidence" value="ECO:0007669"/>
    <property type="project" value="UniProtKB-UniRule"/>
</dbReference>
<feature type="binding site" evidence="7">
    <location>
        <position position="148"/>
    </location>
    <ligand>
        <name>NAD(+)</name>
        <dbReference type="ChEBI" id="CHEBI:57540"/>
    </ligand>
</feature>
<dbReference type="InterPro" id="IPR001236">
    <property type="entry name" value="Lactate/malate_DH_N"/>
</dbReference>
<comment type="subunit">
    <text evidence="7">Homotetramer.</text>
</comment>
<feature type="modified residue" description="Phosphotyrosine" evidence="7">
    <location>
        <position position="225"/>
    </location>
</feature>
<feature type="binding site" evidence="7">
    <location>
        <position position="87"/>
    </location>
    <ligand>
        <name>substrate</name>
    </ligand>
</feature>
<dbReference type="Pfam" id="PF00056">
    <property type="entry name" value="Ldh_1_N"/>
    <property type="match status" value="1"/>
</dbReference>
<proteinExistence type="inferred from homology"/>
<feature type="binding site" evidence="7">
    <location>
        <position position="18"/>
    </location>
    <ligand>
        <name>NAD(+)</name>
        <dbReference type="ChEBI" id="CHEBI:57540"/>
    </ligand>
</feature>
<comment type="similarity">
    <text evidence="2 7">Belongs to the LDH/MDH superfamily. LDH family.</text>
</comment>
<keyword evidence="4 7" id="KW-0560">Oxidoreductase</keyword>
<evidence type="ECO:0000256" key="6">
    <source>
        <dbReference type="ARBA" id="ARBA00049258"/>
    </source>
</evidence>
<evidence type="ECO:0000313" key="13">
    <source>
        <dbReference type="EMBL" id="TNC34670.1"/>
    </source>
</evidence>
<dbReference type="PIRSF" id="PIRSF000102">
    <property type="entry name" value="Lac_mal_DH"/>
    <property type="match status" value="1"/>
</dbReference>
<dbReference type="Pfam" id="PF02866">
    <property type="entry name" value="Ldh_1_C"/>
    <property type="match status" value="1"/>
</dbReference>